<keyword evidence="3" id="KW-1185">Reference proteome</keyword>
<gene>
    <name evidence="2" type="ORF">DFR75_102482</name>
</gene>
<evidence type="ECO:0000256" key="1">
    <source>
        <dbReference type="SAM" id="Phobius"/>
    </source>
</evidence>
<protein>
    <submittedName>
        <fullName evidence="2">Uncharacterized protein</fullName>
    </submittedName>
</protein>
<accession>A0A4R6PPD5</accession>
<comment type="caution">
    <text evidence="2">The sequence shown here is derived from an EMBL/GenBank/DDBJ whole genome shotgun (WGS) entry which is preliminary data.</text>
</comment>
<feature type="transmembrane region" description="Helical" evidence="1">
    <location>
        <begin position="12"/>
        <end position="33"/>
    </location>
</feature>
<organism evidence="2 3">
    <name type="scientific">Nocardia ignorata</name>
    <dbReference type="NCBI Taxonomy" id="145285"/>
    <lineage>
        <taxon>Bacteria</taxon>
        <taxon>Bacillati</taxon>
        <taxon>Actinomycetota</taxon>
        <taxon>Actinomycetes</taxon>
        <taxon>Mycobacteriales</taxon>
        <taxon>Nocardiaceae</taxon>
        <taxon>Nocardia</taxon>
    </lineage>
</organism>
<dbReference type="EMBL" id="SNXK01000002">
    <property type="protein sequence ID" value="TDP39763.1"/>
    <property type="molecule type" value="Genomic_DNA"/>
</dbReference>
<proteinExistence type="predicted"/>
<keyword evidence="1" id="KW-1133">Transmembrane helix</keyword>
<name>A0A4R6PPD5_NOCIG</name>
<sequence>MTEEQVQQRKNLFMGGIAALAGFGLFILMFSAFGMEPSGFTSAITTGLLVTAAACFGSAARIKRDANRNS</sequence>
<dbReference type="AlphaFoldDB" id="A0A4R6PPD5"/>
<feature type="transmembrane region" description="Helical" evidence="1">
    <location>
        <begin position="39"/>
        <end position="60"/>
    </location>
</feature>
<dbReference type="Proteomes" id="UP000295087">
    <property type="component" value="Unassembled WGS sequence"/>
</dbReference>
<reference evidence="2 3" key="1">
    <citation type="submission" date="2019-03" db="EMBL/GenBank/DDBJ databases">
        <title>Genomic Encyclopedia of Type Strains, Phase IV (KMG-IV): sequencing the most valuable type-strain genomes for metagenomic binning, comparative biology and taxonomic classification.</title>
        <authorList>
            <person name="Goeker M."/>
        </authorList>
    </citation>
    <scope>NUCLEOTIDE SEQUENCE [LARGE SCALE GENOMIC DNA]</scope>
    <source>
        <strain evidence="2 3">DSM 44496</strain>
    </source>
</reference>
<keyword evidence="1" id="KW-0812">Transmembrane</keyword>
<evidence type="ECO:0000313" key="3">
    <source>
        <dbReference type="Proteomes" id="UP000295087"/>
    </source>
</evidence>
<keyword evidence="1" id="KW-0472">Membrane</keyword>
<evidence type="ECO:0000313" key="2">
    <source>
        <dbReference type="EMBL" id="TDP39763.1"/>
    </source>
</evidence>